<evidence type="ECO:0000256" key="2">
    <source>
        <dbReference type="SAM" id="Phobius"/>
    </source>
</evidence>
<dbReference type="RefSeq" id="WP_309153365.1">
    <property type="nucleotide sequence ID" value="NZ_CP133568.1"/>
</dbReference>
<dbReference type="EMBL" id="CP133568">
    <property type="protein sequence ID" value="WMT05241.1"/>
    <property type="molecule type" value="Genomic_DNA"/>
</dbReference>
<evidence type="ECO:0008006" key="5">
    <source>
        <dbReference type="Google" id="ProtNLM"/>
    </source>
</evidence>
<feature type="compositionally biased region" description="Basic residues" evidence="1">
    <location>
        <begin position="106"/>
        <end position="121"/>
    </location>
</feature>
<evidence type="ECO:0000313" key="3">
    <source>
        <dbReference type="EMBL" id="WMT05241.1"/>
    </source>
</evidence>
<proteinExistence type="predicted"/>
<evidence type="ECO:0000313" key="4">
    <source>
        <dbReference type="Proteomes" id="UP001229313"/>
    </source>
</evidence>
<sequence>MTVLETARRADSPSASSFDGGFDPEFGGDLRAAPDWRADLGTALGYATAVGALLVLMLPAARGSHALIGWLPLWLVAMPALAWWALNRFRLPAWGEAQEPAAAQPARRRRRGAIQARRRNRPAAPRPLPRVA</sequence>
<name>A0ABY9PDV1_9GAMM</name>
<evidence type="ECO:0000256" key="1">
    <source>
        <dbReference type="SAM" id="MobiDB-lite"/>
    </source>
</evidence>
<feature type="transmembrane region" description="Helical" evidence="2">
    <location>
        <begin position="40"/>
        <end position="61"/>
    </location>
</feature>
<feature type="compositionally biased region" description="Basic and acidic residues" evidence="1">
    <location>
        <begin position="1"/>
        <end position="11"/>
    </location>
</feature>
<feature type="transmembrane region" description="Helical" evidence="2">
    <location>
        <begin position="67"/>
        <end position="86"/>
    </location>
</feature>
<feature type="region of interest" description="Disordered" evidence="1">
    <location>
        <begin position="1"/>
        <end position="22"/>
    </location>
</feature>
<protein>
    <recommendedName>
        <fullName evidence="5">DUF983 domain-containing protein</fullName>
    </recommendedName>
</protein>
<reference evidence="3 4" key="1">
    <citation type="submission" date="2023-08" db="EMBL/GenBank/DDBJ databases">
        <title>The whole genome sequence of Lysobacter yananisis.</title>
        <authorList>
            <person name="Sun H."/>
        </authorList>
    </citation>
    <scope>NUCLEOTIDE SEQUENCE [LARGE SCALE GENOMIC DNA]</scope>
    <source>
        <strain evidence="3 4">SNNU513</strain>
    </source>
</reference>
<keyword evidence="2" id="KW-0812">Transmembrane</keyword>
<accession>A0ABY9PDV1</accession>
<feature type="region of interest" description="Disordered" evidence="1">
    <location>
        <begin position="97"/>
        <end position="132"/>
    </location>
</feature>
<dbReference type="Proteomes" id="UP001229313">
    <property type="component" value="Chromosome"/>
</dbReference>
<gene>
    <name evidence="3" type="ORF">RDV84_10465</name>
</gene>
<keyword evidence="2" id="KW-0472">Membrane</keyword>
<organism evidence="3 4">
    <name type="scientific">Lysobacter yananisis</name>
    <dbReference type="NCBI Taxonomy" id="1003114"/>
    <lineage>
        <taxon>Bacteria</taxon>
        <taxon>Pseudomonadati</taxon>
        <taxon>Pseudomonadota</taxon>
        <taxon>Gammaproteobacteria</taxon>
        <taxon>Lysobacterales</taxon>
        <taxon>Lysobacteraceae</taxon>
        <taxon>Lysobacter</taxon>
    </lineage>
</organism>
<keyword evidence="4" id="KW-1185">Reference proteome</keyword>
<keyword evidence="2" id="KW-1133">Transmembrane helix</keyword>